<accession>A0ABT5TIX9</accession>
<evidence type="ECO:0000313" key="1">
    <source>
        <dbReference type="EMBL" id="MDD7973908.1"/>
    </source>
</evidence>
<keyword evidence="2" id="KW-1185">Reference proteome</keyword>
<dbReference type="Proteomes" id="UP001431784">
    <property type="component" value="Unassembled WGS sequence"/>
</dbReference>
<dbReference type="EMBL" id="JAQZSM010000077">
    <property type="protein sequence ID" value="MDD7973908.1"/>
    <property type="molecule type" value="Genomic_DNA"/>
</dbReference>
<sequence>MALIVSPRLIDQRLRNRIMEVLEVVAAGTAGVHSVGASEFFELFYDLLPYGERGKNRSNTAISNAEWAAIGTVRSLMDDACDSTSACIREADLNLSGWPDRIQPAAEAALKLMWERGRFSEDVEEAVPTQQE</sequence>
<reference evidence="1" key="1">
    <citation type="submission" date="2023-02" db="EMBL/GenBank/DDBJ databases">
        <title>Description of Roseinatronobacter alkalisoli sp. nov., an alkaliphilic bacerium isolated from soda soil.</title>
        <authorList>
            <person name="Wei W."/>
        </authorList>
    </citation>
    <scope>NUCLEOTIDE SEQUENCE</scope>
    <source>
        <strain evidence="1">HJB301</strain>
    </source>
</reference>
<dbReference type="RefSeq" id="WP_274354561.1">
    <property type="nucleotide sequence ID" value="NZ_JAQZSM010000077.1"/>
</dbReference>
<name>A0ABT5TIX9_9RHOB</name>
<proteinExistence type="predicted"/>
<comment type="caution">
    <text evidence="1">The sequence shown here is derived from an EMBL/GenBank/DDBJ whole genome shotgun (WGS) entry which is preliminary data.</text>
</comment>
<gene>
    <name evidence="1" type="ORF">PUT78_23050</name>
</gene>
<organism evidence="1 2">
    <name type="scientific">Roseinatronobacter alkalisoli</name>
    <dbReference type="NCBI Taxonomy" id="3028235"/>
    <lineage>
        <taxon>Bacteria</taxon>
        <taxon>Pseudomonadati</taxon>
        <taxon>Pseudomonadota</taxon>
        <taxon>Alphaproteobacteria</taxon>
        <taxon>Rhodobacterales</taxon>
        <taxon>Paracoccaceae</taxon>
        <taxon>Roseinatronobacter</taxon>
    </lineage>
</organism>
<protein>
    <submittedName>
        <fullName evidence="1">Uncharacterized protein</fullName>
    </submittedName>
</protein>
<evidence type="ECO:0000313" key="2">
    <source>
        <dbReference type="Proteomes" id="UP001431784"/>
    </source>
</evidence>